<evidence type="ECO:0000313" key="9">
    <source>
        <dbReference type="Proteomes" id="UP000053750"/>
    </source>
</evidence>
<dbReference type="AlphaFoldDB" id="A0A9W5W701"/>
<dbReference type="InterPro" id="IPR014064">
    <property type="entry name" value="Arsenate_reductase_ArsC"/>
</dbReference>
<dbReference type="Pfam" id="PF22785">
    <property type="entry name" value="Tc-R-P"/>
    <property type="match status" value="1"/>
</dbReference>
<evidence type="ECO:0000313" key="8">
    <source>
        <dbReference type="EMBL" id="EXX87250.1"/>
    </source>
</evidence>
<keyword evidence="9" id="KW-1185">Reference proteome</keyword>
<dbReference type="PANTHER" id="PTHR43428">
    <property type="entry name" value="ARSENATE REDUCTASE"/>
    <property type="match status" value="1"/>
</dbReference>
<evidence type="ECO:0000256" key="5">
    <source>
        <dbReference type="ARBA" id="ARBA00023284"/>
    </source>
</evidence>
<keyword evidence="4" id="KW-1015">Disulfide bond</keyword>
<dbReference type="PROSITE" id="PS00383">
    <property type="entry name" value="TYR_PHOSPHATASE_1"/>
    <property type="match status" value="1"/>
</dbReference>
<dbReference type="CDD" id="cd16345">
    <property type="entry name" value="LMWP_ArsC"/>
    <property type="match status" value="1"/>
</dbReference>
<sequence>MEKKLIYFLCTGNSCRSQMADGFFNAVAGDRYEVKSAGLQAHGLNPRAVQVMKEAGVDISGNSSDVIDPEILNRADYVITLCGHADEHCPVISNPNVVKWHWGFDDPAKATGTEEEIMAQFRSVRDAIKARIETFVERVRSQEQRGANTLERNYHALLPGKIFMGGAADVQQMVDEEGVEVVVDLRGEAERCAASDERVEWIKVPLGDEAVEPQEKLLQSAIQSVVQAYRDGKKVAFHCGGGKGRTGMVAFGTLLELQLANSIGEAEIMAKNIRPALSIKPAQREALEALYKS</sequence>
<keyword evidence="1" id="KW-0963">Cytoplasm</keyword>
<organism evidence="8 9">
    <name type="scientific">Paenibacillus darwinianus</name>
    <dbReference type="NCBI Taxonomy" id="1380763"/>
    <lineage>
        <taxon>Bacteria</taxon>
        <taxon>Bacillati</taxon>
        <taxon>Bacillota</taxon>
        <taxon>Bacilli</taxon>
        <taxon>Bacillales</taxon>
        <taxon>Paenibacillaceae</taxon>
        <taxon>Paenibacillus</taxon>
    </lineage>
</organism>
<dbReference type="Gene3D" id="3.40.50.2300">
    <property type="match status" value="1"/>
</dbReference>
<dbReference type="SUPFAM" id="SSF52799">
    <property type="entry name" value="(Phosphotyrosine protein) phosphatases II"/>
    <property type="match status" value="1"/>
</dbReference>
<protein>
    <recommendedName>
        <fullName evidence="6">Arsenate reductase</fullName>
        <ecNumber evidence="6">1.20.4.4</ecNumber>
    </recommendedName>
</protein>
<dbReference type="GO" id="GO:0030612">
    <property type="term" value="F:arsenate reductase (thioredoxin) activity"/>
    <property type="evidence" value="ECO:0007669"/>
    <property type="project" value="UniProtKB-UniRule"/>
</dbReference>
<evidence type="ECO:0000256" key="2">
    <source>
        <dbReference type="ARBA" id="ARBA00022849"/>
    </source>
</evidence>
<dbReference type="Pfam" id="PF01451">
    <property type="entry name" value="LMWPc"/>
    <property type="match status" value="1"/>
</dbReference>
<dbReference type="EC" id="1.20.4.4" evidence="6"/>
<dbReference type="GO" id="GO:0004725">
    <property type="term" value="F:protein tyrosine phosphatase activity"/>
    <property type="evidence" value="ECO:0007669"/>
    <property type="project" value="UniProtKB-UniRule"/>
</dbReference>
<dbReference type="InterPro" id="IPR029021">
    <property type="entry name" value="Prot-tyrosine_phosphatase-like"/>
</dbReference>
<evidence type="ECO:0000256" key="1">
    <source>
        <dbReference type="ARBA" id="ARBA00022490"/>
    </source>
</evidence>
<feature type="domain" description="Tyrosine specific protein phosphatases" evidence="7">
    <location>
        <begin position="216"/>
        <end position="285"/>
    </location>
</feature>
<evidence type="ECO:0000256" key="6">
    <source>
        <dbReference type="NCBIfam" id="TIGR02691"/>
    </source>
</evidence>
<evidence type="ECO:0000259" key="7">
    <source>
        <dbReference type="PROSITE" id="PS50056"/>
    </source>
</evidence>
<dbReference type="InterPro" id="IPR023485">
    <property type="entry name" value="Ptyr_pPase"/>
</dbReference>
<evidence type="ECO:0000256" key="3">
    <source>
        <dbReference type="ARBA" id="ARBA00023002"/>
    </source>
</evidence>
<dbReference type="SUPFAM" id="SSF52788">
    <property type="entry name" value="Phosphotyrosine protein phosphatases I"/>
    <property type="match status" value="1"/>
</dbReference>
<dbReference type="PROSITE" id="PS50056">
    <property type="entry name" value="TYR_PHOSPHATASE_2"/>
    <property type="match status" value="1"/>
</dbReference>
<dbReference type="InterPro" id="IPR016130">
    <property type="entry name" value="Tyr_Pase_AS"/>
</dbReference>
<keyword evidence="5" id="KW-0676">Redox-active center</keyword>
<dbReference type="Gene3D" id="3.90.190.10">
    <property type="entry name" value="Protein tyrosine phosphatase superfamily"/>
    <property type="match status" value="1"/>
</dbReference>
<dbReference type="Proteomes" id="UP000053750">
    <property type="component" value="Unassembled WGS sequence"/>
</dbReference>
<evidence type="ECO:0000256" key="4">
    <source>
        <dbReference type="ARBA" id="ARBA00023157"/>
    </source>
</evidence>
<dbReference type="GO" id="GO:0046685">
    <property type="term" value="P:response to arsenic-containing substance"/>
    <property type="evidence" value="ECO:0007669"/>
    <property type="project" value="UniProtKB-UniRule"/>
</dbReference>
<dbReference type="EMBL" id="JFHU01000162">
    <property type="protein sequence ID" value="EXX87250.1"/>
    <property type="molecule type" value="Genomic_DNA"/>
</dbReference>
<name>A0A9W5W701_9BACL</name>
<keyword evidence="3" id="KW-0560">Oxidoreductase</keyword>
<dbReference type="InterPro" id="IPR036196">
    <property type="entry name" value="Ptyr_pPase_sf"/>
</dbReference>
<dbReference type="PANTHER" id="PTHR43428:SF1">
    <property type="entry name" value="ARSENATE REDUCTASE"/>
    <property type="match status" value="1"/>
</dbReference>
<dbReference type="SMART" id="SM00226">
    <property type="entry name" value="LMWPc"/>
    <property type="match status" value="1"/>
</dbReference>
<keyword evidence="2" id="KW-0059">Arsenical resistance</keyword>
<dbReference type="InterPro" id="IPR000387">
    <property type="entry name" value="Tyr_Pase_dom"/>
</dbReference>
<dbReference type="NCBIfam" id="TIGR02691">
    <property type="entry name" value="arsC_pI258_fam"/>
    <property type="match status" value="1"/>
</dbReference>
<reference evidence="8 9" key="1">
    <citation type="submission" date="2014-02" db="EMBL/GenBank/DDBJ databases">
        <title>Genome sequence of Paenibacillus darwinianus reveals adaptive mechanisms for survival in Antarctic soils.</title>
        <authorList>
            <person name="Dsouza M."/>
            <person name="Taylor M.W."/>
            <person name="Turner S.J."/>
            <person name="Aislabie J."/>
        </authorList>
    </citation>
    <scope>NUCLEOTIDE SEQUENCE [LARGE SCALE GENOMIC DNA]</scope>
    <source>
        <strain evidence="8 9">CE1</strain>
    </source>
</reference>
<gene>
    <name evidence="8" type="ORF">BG53_04495</name>
</gene>
<accession>A0A9W5W701</accession>
<proteinExistence type="predicted"/>
<comment type="caution">
    <text evidence="8">The sequence shown here is derived from an EMBL/GenBank/DDBJ whole genome shotgun (WGS) entry which is preliminary data.</text>
</comment>